<organism evidence="1">
    <name type="scientific">marine sediment metagenome</name>
    <dbReference type="NCBI Taxonomy" id="412755"/>
    <lineage>
        <taxon>unclassified sequences</taxon>
        <taxon>metagenomes</taxon>
        <taxon>ecological metagenomes</taxon>
    </lineage>
</organism>
<name>A0A0F9LHI3_9ZZZZ</name>
<dbReference type="EMBL" id="LAZR01006334">
    <property type="protein sequence ID" value="KKM92928.1"/>
    <property type="molecule type" value="Genomic_DNA"/>
</dbReference>
<gene>
    <name evidence="1" type="ORF">LCGC14_1213650</name>
</gene>
<dbReference type="AlphaFoldDB" id="A0A0F9LHI3"/>
<comment type="caution">
    <text evidence="1">The sequence shown here is derived from an EMBL/GenBank/DDBJ whole genome shotgun (WGS) entry which is preliminary data.</text>
</comment>
<accession>A0A0F9LHI3</accession>
<proteinExistence type="predicted"/>
<sequence length="96" mass="10915">MYQVLLRNVSVYSDDSDEVINRGDVTVDVHTDSIAQGYIEVTSPVSIHPSDDDRDESLDLQYEGLAQQLGYGVRELDERDTQTMWLWVSPLKLSKP</sequence>
<protein>
    <submittedName>
        <fullName evidence="1">Uncharacterized protein</fullName>
    </submittedName>
</protein>
<evidence type="ECO:0000313" key="1">
    <source>
        <dbReference type="EMBL" id="KKM92928.1"/>
    </source>
</evidence>
<reference evidence="1" key="1">
    <citation type="journal article" date="2015" name="Nature">
        <title>Complex archaea that bridge the gap between prokaryotes and eukaryotes.</title>
        <authorList>
            <person name="Spang A."/>
            <person name="Saw J.H."/>
            <person name="Jorgensen S.L."/>
            <person name="Zaremba-Niedzwiedzka K."/>
            <person name="Martijn J."/>
            <person name="Lind A.E."/>
            <person name="van Eijk R."/>
            <person name="Schleper C."/>
            <person name="Guy L."/>
            <person name="Ettema T.J."/>
        </authorList>
    </citation>
    <scope>NUCLEOTIDE SEQUENCE</scope>
</reference>